<protein>
    <submittedName>
        <fullName evidence="9">60S ribosomal protein L25</fullName>
    </submittedName>
</protein>
<keyword evidence="10" id="KW-1185">Reference proteome</keyword>
<dbReference type="SUPFAM" id="SSF54189">
    <property type="entry name" value="Ribosomal proteins S24e, L23 and L15e"/>
    <property type="match status" value="1"/>
</dbReference>
<dbReference type="Pfam" id="PF03939">
    <property type="entry name" value="Ribosomal_L23eN"/>
    <property type="match status" value="1"/>
</dbReference>
<dbReference type="NCBIfam" id="NF011118">
    <property type="entry name" value="PRK14548.1"/>
    <property type="match status" value="1"/>
</dbReference>
<dbReference type="GO" id="GO:0006412">
    <property type="term" value="P:translation"/>
    <property type="evidence" value="ECO:0007669"/>
    <property type="project" value="InterPro"/>
</dbReference>
<dbReference type="EMBL" id="JANBPT010000237">
    <property type="protein sequence ID" value="KAJ1925150.1"/>
    <property type="molecule type" value="Genomic_DNA"/>
</dbReference>
<dbReference type="GO" id="GO:1990904">
    <property type="term" value="C:ribonucleoprotein complex"/>
    <property type="evidence" value="ECO:0007669"/>
    <property type="project" value="UniProtKB-KW"/>
</dbReference>
<evidence type="ECO:0000313" key="10">
    <source>
        <dbReference type="Proteomes" id="UP001150569"/>
    </source>
</evidence>
<dbReference type="Pfam" id="PF00276">
    <property type="entry name" value="Ribosomal_L23"/>
    <property type="match status" value="1"/>
</dbReference>
<dbReference type="AlphaFoldDB" id="A0A9W8AAE3"/>
<dbReference type="GO" id="GO:0003735">
    <property type="term" value="F:structural constituent of ribosome"/>
    <property type="evidence" value="ECO:0007669"/>
    <property type="project" value="InterPro"/>
</dbReference>
<dbReference type="GO" id="GO:0019843">
    <property type="term" value="F:rRNA binding"/>
    <property type="evidence" value="ECO:0007669"/>
    <property type="project" value="UniProtKB-KW"/>
</dbReference>
<organism evidence="9 10">
    <name type="scientific">Tieghemiomyces parasiticus</name>
    <dbReference type="NCBI Taxonomy" id="78921"/>
    <lineage>
        <taxon>Eukaryota</taxon>
        <taxon>Fungi</taxon>
        <taxon>Fungi incertae sedis</taxon>
        <taxon>Zoopagomycota</taxon>
        <taxon>Kickxellomycotina</taxon>
        <taxon>Dimargaritomycetes</taxon>
        <taxon>Dimargaritales</taxon>
        <taxon>Dimargaritaceae</taxon>
        <taxon>Tieghemiomyces</taxon>
    </lineage>
</organism>
<dbReference type="HAMAP" id="MF_01369_A">
    <property type="entry name" value="Ribosomal_uL23_A"/>
    <property type="match status" value="1"/>
</dbReference>
<dbReference type="PANTHER" id="PTHR11620">
    <property type="entry name" value="60S RIBOSOMAL PROTEIN L23A"/>
    <property type="match status" value="1"/>
</dbReference>
<dbReference type="InterPro" id="IPR013025">
    <property type="entry name" value="Ribosomal_uL23-like"/>
</dbReference>
<dbReference type="FunFam" id="3.30.70.330:FF:000035">
    <property type="entry name" value="60S ribosomal protein L23a"/>
    <property type="match status" value="1"/>
</dbReference>
<keyword evidence="4 9" id="KW-0689">Ribosomal protein</keyword>
<evidence type="ECO:0000256" key="5">
    <source>
        <dbReference type="ARBA" id="ARBA00023274"/>
    </source>
</evidence>
<evidence type="ECO:0000256" key="2">
    <source>
        <dbReference type="ARBA" id="ARBA00022730"/>
    </source>
</evidence>
<dbReference type="Gene3D" id="3.30.70.330">
    <property type="match status" value="1"/>
</dbReference>
<evidence type="ECO:0000256" key="6">
    <source>
        <dbReference type="SAM" id="MobiDB-lite"/>
    </source>
</evidence>
<dbReference type="GO" id="GO:0005840">
    <property type="term" value="C:ribosome"/>
    <property type="evidence" value="ECO:0007669"/>
    <property type="project" value="UniProtKB-KW"/>
</dbReference>
<dbReference type="InterPro" id="IPR012677">
    <property type="entry name" value="Nucleotide-bd_a/b_plait_sf"/>
</dbReference>
<gene>
    <name evidence="9" type="primary">RPL25_1</name>
    <name evidence="8" type="synonym">RPL25_2</name>
    <name evidence="9" type="ORF">IWQ60_004747</name>
    <name evidence="8" type="ORF">IWQ60_009874</name>
</gene>
<evidence type="ECO:0000313" key="8">
    <source>
        <dbReference type="EMBL" id="KAJ1911999.1"/>
    </source>
</evidence>
<name>A0A9W8AAE3_9FUNG</name>
<evidence type="ECO:0000259" key="7">
    <source>
        <dbReference type="Pfam" id="PF03939"/>
    </source>
</evidence>
<evidence type="ECO:0000313" key="9">
    <source>
        <dbReference type="EMBL" id="KAJ1925150.1"/>
    </source>
</evidence>
<feature type="region of interest" description="Disordered" evidence="6">
    <location>
        <begin position="1"/>
        <end position="51"/>
    </location>
</feature>
<dbReference type="InterPro" id="IPR005633">
    <property type="entry name" value="Ribosomal_uL23_N"/>
</dbReference>
<proteinExistence type="inferred from homology"/>
<feature type="domain" description="Large ribosomal subunit protein uL23 N-terminal" evidence="7">
    <location>
        <begin position="4"/>
        <end position="53"/>
    </location>
</feature>
<feature type="compositionally biased region" description="Low complexity" evidence="6">
    <location>
        <begin position="1"/>
        <end position="18"/>
    </location>
</feature>
<comment type="similarity">
    <text evidence="1">Belongs to the universal ribosomal protein uL23 family.</text>
</comment>
<evidence type="ECO:0000256" key="3">
    <source>
        <dbReference type="ARBA" id="ARBA00022884"/>
    </source>
</evidence>
<accession>A0A9W8AAE3</accession>
<keyword evidence="3" id="KW-0694">RNA-binding</keyword>
<dbReference type="EMBL" id="JANBPT010000872">
    <property type="protein sequence ID" value="KAJ1911999.1"/>
    <property type="molecule type" value="Genomic_DNA"/>
</dbReference>
<keyword evidence="2" id="KW-0699">rRNA-binding</keyword>
<feature type="compositionally biased region" description="Basic residues" evidence="6">
    <location>
        <begin position="23"/>
        <end position="37"/>
    </location>
</feature>
<dbReference type="Proteomes" id="UP001150569">
    <property type="component" value="Unassembled WGS sequence"/>
</dbReference>
<evidence type="ECO:0000256" key="4">
    <source>
        <dbReference type="ARBA" id="ARBA00022980"/>
    </source>
</evidence>
<evidence type="ECO:0000256" key="1">
    <source>
        <dbReference type="ARBA" id="ARBA00006700"/>
    </source>
</evidence>
<dbReference type="InterPro" id="IPR012678">
    <property type="entry name" value="Ribosomal_uL23/eL15/eS24_sf"/>
</dbReference>
<reference evidence="9" key="1">
    <citation type="submission" date="2022-07" db="EMBL/GenBank/DDBJ databases">
        <title>Phylogenomic reconstructions and comparative analyses of Kickxellomycotina fungi.</title>
        <authorList>
            <person name="Reynolds N.K."/>
            <person name="Stajich J.E."/>
            <person name="Barry K."/>
            <person name="Grigoriev I.V."/>
            <person name="Crous P."/>
            <person name="Smith M.E."/>
        </authorList>
    </citation>
    <scope>NUCLEOTIDE SEQUENCE</scope>
    <source>
        <strain evidence="9">RSA 861</strain>
    </source>
</reference>
<sequence length="143" mass="16071">MTSAAGKAQQARKAALKGTSGTKSRKIRTSTKFKRPVTLRQARSPLYPRKSVSKLPRMDKYRIVRQPLTTETAMKAIEEQNTLTFLVDLKSNKHHIRSAIKELYDVEAIRVNTMVRPDGRKKALVRLTADVDALDVANKIGII</sequence>
<keyword evidence="5" id="KW-0687">Ribonucleoprotein</keyword>
<dbReference type="OrthoDB" id="1267328at2759"/>
<comment type="caution">
    <text evidence="9">The sequence shown here is derived from an EMBL/GenBank/DDBJ whole genome shotgun (WGS) entry which is preliminary data.</text>
</comment>